<sequence>MKFKKPNQHGAWAMIIMPVMFGMFATKFNIFQLLFFVGWFMTFFFADHFLFYAKQRKKQIGYLKCALLFLFIAAICYIPIIIYEYKVMMFFLAMVPFGIINYFFAKARNERHIVNDFSAVIIFSIAGVLTYYIQSHQFEWTMTYVFGLSVAYFIGTVFYVKTMIREKRNIHYRNMSWVYHALLVIVGYFIHPLVFIAFLPSLIRSVMLYGKQLKPIKIGVLEIANAVFITVFIGLFFNIIT</sequence>
<feature type="transmembrane region" description="Helical" evidence="1">
    <location>
        <begin position="65"/>
        <end position="82"/>
    </location>
</feature>
<feature type="transmembrane region" description="Helical" evidence="1">
    <location>
        <begin position="223"/>
        <end position="240"/>
    </location>
</feature>
<feature type="transmembrane region" description="Helical" evidence="1">
    <location>
        <begin position="140"/>
        <end position="160"/>
    </location>
</feature>
<protein>
    <recommendedName>
        <fullName evidence="4">YwiC-like family protein</fullName>
    </recommendedName>
</protein>
<dbReference type="Pfam" id="PF14256">
    <property type="entry name" value="YwiC"/>
    <property type="match status" value="1"/>
</dbReference>
<accession>A0A4R6C5N3</accession>
<feature type="transmembrane region" description="Helical" evidence="1">
    <location>
        <begin position="12"/>
        <end position="30"/>
    </location>
</feature>
<feature type="transmembrane region" description="Helical" evidence="1">
    <location>
        <begin position="181"/>
        <end position="203"/>
    </location>
</feature>
<dbReference type="RefSeq" id="WP_133419469.1">
    <property type="nucleotide sequence ID" value="NZ_SDQG01000002.1"/>
</dbReference>
<evidence type="ECO:0008006" key="4">
    <source>
        <dbReference type="Google" id="ProtNLM"/>
    </source>
</evidence>
<name>A0A4R6C5N3_9STAP</name>
<evidence type="ECO:0000313" key="3">
    <source>
        <dbReference type="Proteomes" id="UP000294865"/>
    </source>
</evidence>
<feature type="transmembrane region" description="Helical" evidence="1">
    <location>
        <begin position="36"/>
        <end position="53"/>
    </location>
</feature>
<evidence type="ECO:0000256" key="1">
    <source>
        <dbReference type="SAM" id="Phobius"/>
    </source>
</evidence>
<keyword evidence="1" id="KW-1133">Transmembrane helix</keyword>
<evidence type="ECO:0000313" key="2">
    <source>
        <dbReference type="EMBL" id="TDM17315.1"/>
    </source>
</evidence>
<reference evidence="2 3" key="1">
    <citation type="submission" date="2019-01" db="EMBL/GenBank/DDBJ databases">
        <title>Draft genome sequences of Macrococcus caseolyticus, Macrococcus canis, Macrococcus bohemicus and Macrococcus goetzii.</title>
        <authorList>
            <person name="Mazhar S."/>
            <person name="Altermann E."/>
            <person name="Hill C."/>
            <person name="Mcauliffe O."/>
        </authorList>
    </citation>
    <scope>NUCLEOTIDE SEQUENCE [LARGE SCALE GENOMIC DNA]</scope>
    <source>
        <strain evidence="2 3">DPC7162</strain>
    </source>
</reference>
<organism evidence="2 3">
    <name type="scientific">Macrococcoides canis</name>
    <dbReference type="NCBI Taxonomy" id="1855823"/>
    <lineage>
        <taxon>Bacteria</taxon>
        <taxon>Bacillati</taxon>
        <taxon>Bacillota</taxon>
        <taxon>Bacilli</taxon>
        <taxon>Bacillales</taxon>
        <taxon>Staphylococcaceae</taxon>
        <taxon>Macrococcoides</taxon>
    </lineage>
</organism>
<gene>
    <name evidence="2" type="ORF">ETI04_05300</name>
</gene>
<proteinExistence type="predicted"/>
<dbReference type="EMBL" id="SDQG01000002">
    <property type="protein sequence ID" value="TDM17315.1"/>
    <property type="molecule type" value="Genomic_DNA"/>
</dbReference>
<keyword evidence="1" id="KW-0812">Transmembrane</keyword>
<dbReference type="InterPro" id="IPR025576">
    <property type="entry name" value="YwiC"/>
</dbReference>
<feature type="transmembrane region" description="Helical" evidence="1">
    <location>
        <begin position="117"/>
        <end position="134"/>
    </location>
</feature>
<dbReference type="AlphaFoldDB" id="A0A4R6C5N3"/>
<keyword evidence="1" id="KW-0472">Membrane</keyword>
<feature type="transmembrane region" description="Helical" evidence="1">
    <location>
        <begin position="88"/>
        <end position="105"/>
    </location>
</feature>
<comment type="caution">
    <text evidence="2">The sequence shown here is derived from an EMBL/GenBank/DDBJ whole genome shotgun (WGS) entry which is preliminary data.</text>
</comment>
<dbReference type="Proteomes" id="UP000294865">
    <property type="component" value="Unassembled WGS sequence"/>
</dbReference>